<dbReference type="RefSeq" id="WP_252082808.1">
    <property type="nucleotide sequence ID" value="NZ_CP092418.1"/>
</dbReference>
<organism evidence="1 2">
    <name type="scientific">Microbulbifer variabilis</name>
    <dbReference type="NCBI Taxonomy" id="266805"/>
    <lineage>
        <taxon>Bacteria</taxon>
        <taxon>Pseudomonadati</taxon>
        <taxon>Pseudomonadota</taxon>
        <taxon>Gammaproteobacteria</taxon>
        <taxon>Cellvibrionales</taxon>
        <taxon>Microbulbiferaceae</taxon>
        <taxon>Microbulbifer</taxon>
    </lineage>
</organism>
<name>A0ABY4V839_9GAMM</name>
<gene>
    <name evidence="1" type="ORF">MJO52_15395</name>
</gene>
<reference evidence="1" key="1">
    <citation type="submission" date="2022-02" db="EMBL/GenBank/DDBJ databases">
        <title>Coral-associated bacteria.</title>
        <authorList>
            <person name="Tang K."/>
            <person name="Wang X."/>
        </authorList>
    </citation>
    <scope>NUCLEOTIDE SEQUENCE</scope>
    <source>
        <strain evidence="1">SCSIO 43006</strain>
    </source>
</reference>
<dbReference type="EMBL" id="CP092418">
    <property type="protein sequence ID" value="USD20449.1"/>
    <property type="molecule type" value="Genomic_DNA"/>
</dbReference>
<accession>A0ABY4V839</accession>
<proteinExistence type="predicted"/>
<evidence type="ECO:0000313" key="2">
    <source>
        <dbReference type="Proteomes" id="UP001055658"/>
    </source>
</evidence>
<evidence type="ECO:0000313" key="1">
    <source>
        <dbReference type="EMBL" id="USD20449.1"/>
    </source>
</evidence>
<protein>
    <submittedName>
        <fullName evidence="1">Uncharacterized protein</fullName>
    </submittedName>
</protein>
<keyword evidence="2" id="KW-1185">Reference proteome</keyword>
<dbReference type="Proteomes" id="UP001055658">
    <property type="component" value="Chromosome"/>
</dbReference>
<sequence>MRRKQFLTEFLGALGAKEIQWQKETDTSISGVVIYEIDDPEEVQEFIWYVQESEVPPENVRKLVELLNEKNLLSIDKISISRKELRSLYSKKQGRIVSEDEFISILEALVSIEVPMVDEGRETDVYFIHE</sequence>